<organism evidence="6 7">
    <name type="scientific">Stenotrophomonas rhizophila</name>
    <dbReference type="NCBI Taxonomy" id="216778"/>
    <lineage>
        <taxon>Bacteria</taxon>
        <taxon>Pseudomonadati</taxon>
        <taxon>Pseudomonadota</taxon>
        <taxon>Gammaproteobacteria</taxon>
        <taxon>Lysobacterales</taxon>
        <taxon>Lysobacteraceae</taxon>
        <taxon>Stenotrophomonas</taxon>
    </lineage>
</organism>
<accession>A0AAP5EAG7</accession>
<comment type="subcellular location">
    <subcellularLocation>
        <location evidence="1">Membrane</location>
        <topology evidence="1">Single-pass membrane protein</topology>
    </subcellularLocation>
</comment>
<evidence type="ECO:0000259" key="5">
    <source>
        <dbReference type="Pfam" id="PF03544"/>
    </source>
</evidence>
<keyword evidence="3" id="KW-1133">Transmembrane helix</keyword>
<gene>
    <name evidence="6" type="ORF">QE424_001944</name>
</gene>
<dbReference type="InterPro" id="IPR037682">
    <property type="entry name" value="TonB_C"/>
</dbReference>
<proteinExistence type="predicted"/>
<evidence type="ECO:0000313" key="6">
    <source>
        <dbReference type="EMBL" id="MDQ1108785.1"/>
    </source>
</evidence>
<evidence type="ECO:0000313" key="7">
    <source>
        <dbReference type="Proteomes" id="UP001226084"/>
    </source>
</evidence>
<protein>
    <submittedName>
        <fullName evidence="6">TonB family protein</fullName>
    </submittedName>
</protein>
<keyword evidence="2" id="KW-0812">Transmembrane</keyword>
<name>A0AAP5EAG7_9GAMM</name>
<dbReference type="SUPFAM" id="SSF74653">
    <property type="entry name" value="TolA/TonB C-terminal domain"/>
    <property type="match status" value="1"/>
</dbReference>
<dbReference type="NCBIfam" id="TIGR01352">
    <property type="entry name" value="tonB_Cterm"/>
    <property type="match status" value="1"/>
</dbReference>
<dbReference type="GO" id="GO:0016020">
    <property type="term" value="C:membrane"/>
    <property type="evidence" value="ECO:0007669"/>
    <property type="project" value="UniProtKB-SubCell"/>
</dbReference>
<dbReference type="AlphaFoldDB" id="A0AAP5EAG7"/>
<dbReference type="Gene3D" id="3.30.1150.10">
    <property type="match status" value="1"/>
</dbReference>
<comment type="caution">
    <text evidence="6">The sequence shown here is derived from an EMBL/GenBank/DDBJ whole genome shotgun (WGS) entry which is preliminary data.</text>
</comment>
<keyword evidence="4" id="KW-0472">Membrane</keyword>
<feature type="domain" description="TonB C-terminal" evidence="5">
    <location>
        <begin position="57"/>
        <end position="103"/>
    </location>
</feature>
<evidence type="ECO:0000256" key="4">
    <source>
        <dbReference type="ARBA" id="ARBA00023136"/>
    </source>
</evidence>
<dbReference type="InterPro" id="IPR006260">
    <property type="entry name" value="TonB/TolA_C"/>
</dbReference>
<dbReference type="Pfam" id="PF03544">
    <property type="entry name" value="TonB_C"/>
    <property type="match status" value="1"/>
</dbReference>
<dbReference type="EMBL" id="JAUTAS010000001">
    <property type="protein sequence ID" value="MDQ1108785.1"/>
    <property type="molecule type" value="Genomic_DNA"/>
</dbReference>
<evidence type="ECO:0000256" key="1">
    <source>
        <dbReference type="ARBA" id="ARBA00004167"/>
    </source>
</evidence>
<evidence type="ECO:0000256" key="2">
    <source>
        <dbReference type="ARBA" id="ARBA00022692"/>
    </source>
</evidence>
<dbReference type="GO" id="GO:0055085">
    <property type="term" value="P:transmembrane transport"/>
    <property type="evidence" value="ECO:0007669"/>
    <property type="project" value="InterPro"/>
</dbReference>
<dbReference type="RefSeq" id="WP_306988832.1">
    <property type="nucleotide sequence ID" value="NZ_CP183298.1"/>
</dbReference>
<sequence length="120" mass="13131">MIDITAYLMMATAAASGSDCRSGSWDKVVENTEARVVHQQPLKVPRDPLGSKYPDACVRIGFQIDGSGRPIDVRIDRSSENRSLDVAARETLKKYRFEVPSNEAATPFALVFVSPSSESP</sequence>
<evidence type="ECO:0000256" key="3">
    <source>
        <dbReference type="ARBA" id="ARBA00022989"/>
    </source>
</evidence>
<dbReference type="Proteomes" id="UP001226084">
    <property type="component" value="Unassembled WGS sequence"/>
</dbReference>
<reference evidence="6" key="1">
    <citation type="submission" date="2023-07" db="EMBL/GenBank/DDBJ databases">
        <title>Functional and genomic diversity of the sorghum phyllosphere microbiome.</title>
        <authorList>
            <person name="Shade A."/>
        </authorList>
    </citation>
    <scope>NUCLEOTIDE SEQUENCE</scope>
    <source>
        <strain evidence="6">SORGH_AS_0457</strain>
    </source>
</reference>